<accession>A0A7I7M7P9</accession>
<name>A0A7I7M7P9_9MYCO</name>
<keyword evidence="3" id="KW-1185">Reference proteome</keyword>
<evidence type="ECO:0000313" key="2">
    <source>
        <dbReference type="EMBL" id="BBX67822.1"/>
    </source>
</evidence>
<feature type="region of interest" description="Disordered" evidence="1">
    <location>
        <begin position="1"/>
        <end position="26"/>
    </location>
</feature>
<sequence length="66" mass="7101">MPNRFAADSALGRDPRMTNGGGVKPALHSDSFQARASMTPLLQQFREAPAPPRNTNPLTCTYAQGD</sequence>
<proteinExistence type="predicted"/>
<dbReference type="KEGG" id="mpsc:MPSYJ_12830"/>
<dbReference type="AlphaFoldDB" id="A0A7I7M7P9"/>
<gene>
    <name evidence="2" type="ORF">MPSYJ_12830</name>
</gene>
<dbReference type="Proteomes" id="UP000466514">
    <property type="component" value="Chromosome"/>
</dbReference>
<feature type="compositionally biased region" description="Polar residues" evidence="1">
    <location>
        <begin position="55"/>
        <end position="66"/>
    </location>
</feature>
<evidence type="ECO:0000313" key="3">
    <source>
        <dbReference type="Proteomes" id="UP000466514"/>
    </source>
</evidence>
<protein>
    <submittedName>
        <fullName evidence="2">Uncharacterized protein</fullName>
    </submittedName>
</protein>
<dbReference type="EMBL" id="AP022574">
    <property type="protein sequence ID" value="BBX67822.1"/>
    <property type="molecule type" value="Genomic_DNA"/>
</dbReference>
<reference evidence="2 3" key="1">
    <citation type="journal article" date="2019" name="Emerg. Microbes Infect.">
        <title>Comprehensive subspecies identification of 175 nontuberculous mycobacteria species based on 7547 genomic profiles.</title>
        <authorList>
            <person name="Matsumoto Y."/>
            <person name="Kinjo T."/>
            <person name="Motooka D."/>
            <person name="Nabeya D."/>
            <person name="Jung N."/>
            <person name="Uechi K."/>
            <person name="Horii T."/>
            <person name="Iida T."/>
            <person name="Fujita J."/>
            <person name="Nakamura S."/>
        </authorList>
    </citation>
    <scope>NUCLEOTIDE SEQUENCE [LARGE SCALE GENOMIC DNA]</scope>
    <source>
        <strain evidence="2 3">JCM 13323</strain>
    </source>
</reference>
<evidence type="ECO:0000256" key="1">
    <source>
        <dbReference type="SAM" id="MobiDB-lite"/>
    </source>
</evidence>
<feature type="region of interest" description="Disordered" evidence="1">
    <location>
        <begin position="47"/>
        <end position="66"/>
    </location>
</feature>
<organism evidence="2 3">
    <name type="scientific">Mycolicibacterium psychrotolerans</name>
    <dbReference type="NCBI Taxonomy" id="216929"/>
    <lineage>
        <taxon>Bacteria</taxon>
        <taxon>Bacillati</taxon>
        <taxon>Actinomycetota</taxon>
        <taxon>Actinomycetes</taxon>
        <taxon>Mycobacteriales</taxon>
        <taxon>Mycobacteriaceae</taxon>
        <taxon>Mycolicibacterium</taxon>
    </lineage>
</organism>